<dbReference type="Gene3D" id="1.10.8.60">
    <property type="match status" value="1"/>
</dbReference>
<dbReference type="FunFam" id="3.40.50.300:FF:000150">
    <property type="entry name" value="Chromosomal replication initiator protein DnaA"/>
    <property type="match status" value="1"/>
</dbReference>
<accession>A0A2G6KEN7</accession>
<feature type="region of interest" description="Domain I, interacts with DnaA modulators" evidence="8">
    <location>
        <begin position="1"/>
        <end position="98"/>
    </location>
</feature>
<dbReference type="InterPro" id="IPR010921">
    <property type="entry name" value="Trp_repressor/repl_initiator"/>
</dbReference>
<keyword evidence="4 8" id="KW-0547">Nucleotide-binding</keyword>
<keyword evidence="6 8" id="KW-0446">Lipid-binding</keyword>
<dbReference type="HAMAP" id="MF_00377">
    <property type="entry name" value="DnaA_bact"/>
    <property type="match status" value="1"/>
</dbReference>
<dbReference type="GO" id="GO:0008289">
    <property type="term" value="F:lipid binding"/>
    <property type="evidence" value="ECO:0007669"/>
    <property type="project" value="UniProtKB-KW"/>
</dbReference>
<dbReference type="Pfam" id="PF00308">
    <property type="entry name" value="Bac_DnaA"/>
    <property type="match status" value="1"/>
</dbReference>
<dbReference type="SMART" id="SM00760">
    <property type="entry name" value="Bac_DnaA_C"/>
    <property type="match status" value="1"/>
</dbReference>
<dbReference type="InterPro" id="IPR003593">
    <property type="entry name" value="AAA+_ATPase"/>
</dbReference>
<dbReference type="PANTHER" id="PTHR30050">
    <property type="entry name" value="CHROMOSOMAL REPLICATION INITIATOR PROTEIN DNAA"/>
    <property type="match status" value="1"/>
</dbReference>
<dbReference type="InterPro" id="IPR027417">
    <property type="entry name" value="P-loop_NTPase"/>
</dbReference>
<dbReference type="Gene3D" id="3.40.50.300">
    <property type="entry name" value="P-loop containing nucleotide triphosphate hydrolases"/>
    <property type="match status" value="1"/>
</dbReference>
<dbReference type="InterPro" id="IPR038454">
    <property type="entry name" value="DnaA_N_sf"/>
</dbReference>
<dbReference type="GO" id="GO:0006275">
    <property type="term" value="P:regulation of DNA replication"/>
    <property type="evidence" value="ECO:0007669"/>
    <property type="project" value="UniProtKB-UniRule"/>
</dbReference>
<evidence type="ECO:0000256" key="11">
    <source>
        <dbReference type="RuleBase" id="RU004227"/>
    </source>
</evidence>
<dbReference type="GO" id="GO:0003688">
    <property type="term" value="F:DNA replication origin binding"/>
    <property type="evidence" value="ECO:0007669"/>
    <property type="project" value="UniProtKB-UniRule"/>
</dbReference>
<dbReference type="InterPro" id="IPR001957">
    <property type="entry name" value="Chromosome_initiator_DnaA"/>
</dbReference>
<comment type="caution">
    <text evidence="15">The sequence shown here is derived from an EMBL/GenBank/DDBJ whole genome shotgun (WGS) entry which is preliminary data.</text>
</comment>
<evidence type="ECO:0000256" key="7">
    <source>
        <dbReference type="ARBA" id="ARBA00023125"/>
    </source>
</evidence>
<sequence>MKTIWDDVLERIATRMNPSSFKTWFAPTSQVAFDQHILTIAVPDKYYVNWLEEHYMDIILDILQSQTGERVEVSFVINENLMRTVSSQSEEFYDEPKEPNETLHSPRPNETTSTTLLEEDSGLNPKYTFDTYVVGGSNQFAHAASIAVAEQPSKSYNPLFIYGGVGLGKTHLMHAIGHVIRSTNTPGFRLYYLSSELFMNELINAIRYDTMQQFRDKYRNIDLLLIDDIQFIAGKERTQEEFFHTFNALHNAQKQIVISSDCPPKKIPTLEERLRSRFEWGLIADIQPPDFETKVAILRKKAAMENIDLSNEVAMFIASKIKSNIRALEGCLIKIAAHSRLTNQDITMKLTRKVLNDILDSKDSGSSQPITVARIQEIVASHYNIKTQDMKSSTRLRTIAFPRQVAMYLSRKLTPFSLPLIGQHFGGKDHTTIMYACQKIETMLQDDLTFRQELERLEKTLTS</sequence>
<feature type="binding site" evidence="8">
    <location>
        <position position="170"/>
    </location>
    <ligand>
        <name>ATP</name>
        <dbReference type="ChEBI" id="CHEBI:30616"/>
    </ligand>
</feature>
<comment type="caution">
    <text evidence="8">Lacks conserved residue(s) required for the propagation of feature annotation.</text>
</comment>
<evidence type="ECO:0000313" key="16">
    <source>
        <dbReference type="Proteomes" id="UP000230821"/>
    </source>
</evidence>
<comment type="domain">
    <text evidence="8">Domain I is involved in oligomerization and binding regulators, domain II is flexibile and of varying length in different bacteria, domain III forms the AAA+ region, while domain IV binds dsDNA.</text>
</comment>
<dbReference type="AlphaFoldDB" id="A0A2G6KEN7"/>
<dbReference type="GO" id="GO:0005886">
    <property type="term" value="C:plasma membrane"/>
    <property type="evidence" value="ECO:0007669"/>
    <property type="project" value="TreeGrafter"/>
</dbReference>
<dbReference type="InterPro" id="IPR018312">
    <property type="entry name" value="Chromosome_initiator_DnaA_CS"/>
</dbReference>
<evidence type="ECO:0000256" key="2">
    <source>
        <dbReference type="ARBA" id="ARBA00022490"/>
    </source>
</evidence>
<evidence type="ECO:0000256" key="8">
    <source>
        <dbReference type="HAMAP-Rule" id="MF_00377"/>
    </source>
</evidence>
<dbReference type="SMART" id="SM00382">
    <property type="entry name" value="AAA"/>
    <property type="match status" value="1"/>
</dbReference>
<evidence type="ECO:0000256" key="9">
    <source>
        <dbReference type="NCBIfam" id="TIGR00362"/>
    </source>
</evidence>
<dbReference type="Pfam" id="PF11638">
    <property type="entry name" value="DnaA_N"/>
    <property type="match status" value="1"/>
</dbReference>
<dbReference type="EMBL" id="PDSK01000099">
    <property type="protein sequence ID" value="PIE33412.1"/>
    <property type="molecule type" value="Genomic_DNA"/>
</dbReference>
<evidence type="ECO:0000256" key="3">
    <source>
        <dbReference type="ARBA" id="ARBA00022705"/>
    </source>
</evidence>
<dbReference type="InterPro" id="IPR013159">
    <property type="entry name" value="DnaA_C"/>
</dbReference>
<keyword evidence="2 8" id="KW-0963">Cytoplasm</keyword>
<dbReference type="Proteomes" id="UP000230821">
    <property type="component" value="Unassembled WGS sequence"/>
</dbReference>
<evidence type="ECO:0000259" key="13">
    <source>
        <dbReference type="SMART" id="SM00382"/>
    </source>
</evidence>
<dbReference type="Pfam" id="PF08299">
    <property type="entry name" value="Bac_DnaA_C"/>
    <property type="match status" value="1"/>
</dbReference>
<organism evidence="15 16">
    <name type="scientific">candidate division KSB3 bacterium</name>
    <dbReference type="NCBI Taxonomy" id="2044937"/>
    <lineage>
        <taxon>Bacteria</taxon>
        <taxon>candidate division KSB3</taxon>
    </lineage>
</organism>
<dbReference type="GO" id="GO:0005524">
    <property type="term" value="F:ATP binding"/>
    <property type="evidence" value="ECO:0007669"/>
    <property type="project" value="UniProtKB-UniRule"/>
</dbReference>
<evidence type="ECO:0000256" key="12">
    <source>
        <dbReference type="SAM" id="MobiDB-lite"/>
    </source>
</evidence>
<keyword evidence="3 8" id="KW-0235">DNA replication</keyword>
<keyword evidence="7 8" id="KW-0238">DNA-binding</keyword>
<feature type="region of interest" description="Domain IV, binds dsDNA" evidence="8">
    <location>
        <begin position="340"/>
        <end position="463"/>
    </location>
</feature>
<dbReference type="Gene3D" id="3.30.300.180">
    <property type="match status" value="1"/>
</dbReference>
<proteinExistence type="inferred from homology"/>
<evidence type="ECO:0000256" key="1">
    <source>
        <dbReference type="ARBA" id="ARBA00006583"/>
    </source>
</evidence>
<evidence type="ECO:0000259" key="14">
    <source>
        <dbReference type="SMART" id="SM00760"/>
    </source>
</evidence>
<feature type="domain" description="AAA+ ATPase" evidence="13">
    <location>
        <begin position="155"/>
        <end position="284"/>
    </location>
</feature>
<evidence type="ECO:0000256" key="5">
    <source>
        <dbReference type="ARBA" id="ARBA00022840"/>
    </source>
</evidence>
<dbReference type="CDD" id="cd06571">
    <property type="entry name" value="Bac_DnaA_C"/>
    <property type="match status" value="1"/>
</dbReference>
<dbReference type="Gene3D" id="1.10.1750.10">
    <property type="match status" value="1"/>
</dbReference>
<protein>
    <recommendedName>
        <fullName evidence="8 9">Chromosomal replication initiator protein DnaA</fullName>
    </recommendedName>
</protein>
<dbReference type="PRINTS" id="PR00051">
    <property type="entry name" value="DNAA"/>
</dbReference>
<dbReference type="PROSITE" id="PS01008">
    <property type="entry name" value="DNAA"/>
    <property type="match status" value="1"/>
</dbReference>
<comment type="function">
    <text evidence="8 10">Plays an essential role in the initiation and regulation of chromosomal replication. ATP-DnaA binds to the origin of replication (oriC) to initiate formation of the DNA replication initiation complex once per cell cycle. Binds the DnaA box (a 9 base pair repeat at the origin) and separates the double-stranded (ds)DNA. Forms a right-handed helical filament on oriC DNA; dsDNA binds to the exterior of the filament while single-stranded (ss)DNA is stabiized in the filament's interior. The ATP-DnaA-oriC complex binds and stabilizes one strand of the AT-rich DNA unwinding element (DUE), permitting loading of DNA polymerase. After initiation quickly degrades to an ADP-DnaA complex that is not apt for DNA replication. Binds acidic phospholipids.</text>
</comment>
<dbReference type="NCBIfam" id="TIGR00362">
    <property type="entry name" value="DnaA"/>
    <property type="match status" value="1"/>
</dbReference>
<dbReference type="GO" id="GO:0005737">
    <property type="term" value="C:cytoplasm"/>
    <property type="evidence" value="ECO:0007669"/>
    <property type="project" value="UniProtKB-SubCell"/>
</dbReference>
<dbReference type="SUPFAM" id="SSF52540">
    <property type="entry name" value="P-loop containing nucleoside triphosphate hydrolases"/>
    <property type="match status" value="1"/>
</dbReference>
<evidence type="ECO:0000256" key="6">
    <source>
        <dbReference type="ARBA" id="ARBA00023121"/>
    </source>
</evidence>
<comment type="subcellular location">
    <subcellularLocation>
        <location evidence="8">Cytoplasm</location>
    </subcellularLocation>
</comment>
<evidence type="ECO:0000256" key="4">
    <source>
        <dbReference type="ARBA" id="ARBA00022741"/>
    </source>
</evidence>
<reference evidence="15 16" key="1">
    <citation type="submission" date="2017-10" db="EMBL/GenBank/DDBJ databases">
        <title>Novel microbial diversity and functional potential in the marine mammal oral microbiome.</title>
        <authorList>
            <person name="Dudek N.K."/>
            <person name="Sun C.L."/>
            <person name="Burstein D."/>
            <person name="Kantor R.S."/>
            <person name="Aliaga Goltsman D.S."/>
            <person name="Bik E.M."/>
            <person name="Thomas B.C."/>
            <person name="Banfield J.F."/>
            <person name="Relman D.A."/>
        </authorList>
    </citation>
    <scope>NUCLEOTIDE SEQUENCE [LARGE SCALE GENOMIC DNA]</scope>
    <source>
        <strain evidence="15">DOLJORAL78_47_16</strain>
    </source>
</reference>
<keyword evidence="5 8" id="KW-0067">ATP-binding</keyword>
<comment type="subunit">
    <text evidence="8">Oligomerizes as a right-handed, spiral filament on DNA at oriC.</text>
</comment>
<feature type="region of interest" description="Disordered" evidence="12">
    <location>
        <begin position="87"/>
        <end position="118"/>
    </location>
</feature>
<name>A0A2G6KEN7_9BACT</name>
<evidence type="ECO:0000313" key="15">
    <source>
        <dbReference type="EMBL" id="PIE33412.1"/>
    </source>
</evidence>
<gene>
    <name evidence="8" type="primary">dnaA</name>
    <name evidence="15" type="ORF">CSA56_12085</name>
</gene>
<feature type="domain" description="Chromosomal replication initiator DnaA C-terminal" evidence="14">
    <location>
        <begin position="371"/>
        <end position="440"/>
    </location>
</feature>
<dbReference type="CDD" id="cd00009">
    <property type="entry name" value="AAA"/>
    <property type="match status" value="1"/>
</dbReference>
<feature type="binding site" evidence="8">
    <location>
        <position position="169"/>
    </location>
    <ligand>
        <name>ATP</name>
        <dbReference type="ChEBI" id="CHEBI:30616"/>
    </ligand>
</feature>
<feature type="binding site" evidence="8">
    <location>
        <position position="168"/>
    </location>
    <ligand>
        <name>ATP</name>
        <dbReference type="ChEBI" id="CHEBI:30616"/>
    </ligand>
</feature>
<dbReference type="InterPro" id="IPR020591">
    <property type="entry name" value="Chromosome_initiator_DnaA-like"/>
</dbReference>
<dbReference type="SUPFAM" id="SSF48295">
    <property type="entry name" value="TrpR-like"/>
    <property type="match status" value="1"/>
</dbReference>
<comment type="similarity">
    <text evidence="1 8 11">Belongs to the DnaA family.</text>
</comment>
<feature type="binding site" evidence="8">
    <location>
        <position position="166"/>
    </location>
    <ligand>
        <name>ATP</name>
        <dbReference type="ChEBI" id="CHEBI:30616"/>
    </ligand>
</feature>
<dbReference type="InterPro" id="IPR013317">
    <property type="entry name" value="DnaA_dom"/>
</dbReference>
<dbReference type="InterPro" id="IPR024633">
    <property type="entry name" value="DnaA_N_dom"/>
</dbReference>
<dbReference type="PANTHER" id="PTHR30050:SF2">
    <property type="entry name" value="CHROMOSOMAL REPLICATION INITIATOR PROTEIN DNAA"/>
    <property type="match status" value="1"/>
</dbReference>
<dbReference type="GO" id="GO:0006270">
    <property type="term" value="P:DNA replication initiation"/>
    <property type="evidence" value="ECO:0007669"/>
    <property type="project" value="UniProtKB-UniRule"/>
</dbReference>
<evidence type="ECO:0000256" key="10">
    <source>
        <dbReference type="RuleBase" id="RU000577"/>
    </source>
</evidence>
<dbReference type="FunFam" id="1.10.8.60:FF:000003">
    <property type="entry name" value="Chromosomal replication initiator protein DnaA"/>
    <property type="match status" value="1"/>
</dbReference>